<dbReference type="Pfam" id="PF13426">
    <property type="entry name" value="PAS_9"/>
    <property type="match status" value="1"/>
</dbReference>
<evidence type="ECO:0000259" key="5">
    <source>
        <dbReference type="PROSITE" id="PS50887"/>
    </source>
</evidence>
<dbReference type="SMART" id="SM00267">
    <property type="entry name" value="GGDEF"/>
    <property type="match status" value="1"/>
</dbReference>
<dbReference type="PROSITE" id="PS50113">
    <property type="entry name" value="PAC"/>
    <property type="match status" value="1"/>
</dbReference>
<dbReference type="Gene3D" id="3.30.450.20">
    <property type="entry name" value="PAS domain"/>
    <property type="match status" value="1"/>
</dbReference>
<dbReference type="PROSITE" id="PS50883">
    <property type="entry name" value="EAL"/>
    <property type="match status" value="1"/>
</dbReference>
<dbReference type="InterPro" id="IPR000014">
    <property type="entry name" value="PAS"/>
</dbReference>
<dbReference type="RefSeq" id="WP_209644774.1">
    <property type="nucleotide sequence ID" value="NZ_JAGINW010000001.1"/>
</dbReference>
<dbReference type="SMART" id="SM00091">
    <property type="entry name" value="PAS"/>
    <property type="match status" value="1"/>
</dbReference>
<feature type="coiled-coil region" evidence="1">
    <location>
        <begin position="117"/>
        <end position="144"/>
    </location>
</feature>
<dbReference type="InterPro" id="IPR043128">
    <property type="entry name" value="Rev_trsase/Diguanyl_cyclase"/>
</dbReference>
<dbReference type="EMBL" id="JAGINW010000001">
    <property type="protein sequence ID" value="MBP2327751.1"/>
    <property type="molecule type" value="Genomic_DNA"/>
</dbReference>
<evidence type="ECO:0000259" key="3">
    <source>
        <dbReference type="PROSITE" id="PS50113"/>
    </source>
</evidence>
<dbReference type="InterPro" id="IPR035919">
    <property type="entry name" value="EAL_sf"/>
</dbReference>
<dbReference type="InterPro" id="IPR000700">
    <property type="entry name" value="PAS-assoc_C"/>
</dbReference>
<dbReference type="SUPFAM" id="SSF55785">
    <property type="entry name" value="PYP-like sensor domain (PAS domain)"/>
    <property type="match status" value="1"/>
</dbReference>
<feature type="domain" description="PAS" evidence="2">
    <location>
        <begin position="141"/>
        <end position="195"/>
    </location>
</feature>
<feature type="domain" description="GGDEF" evidence="5">
    <location>
        <begin position="295"/>
        <end position="429"/>
    </location>
</feature>
<keyword evidence="7" id="KW-1185">Reference proteome</keyword>
<dbReference type="SMART" id="SM00086">
    <property type="entry name" value="PAC"/>
    <property type="match status" value="1"/>
</dbReference>
<dbReference type="CDD" id="cd01949">
    <property type="entry name" value="GGDEF"/>
    <property type="match status" value="1"/>
</dbReference>
<dbReference type="NCBIfam" id="TIGR00229">
    <property type="entry name" value="sensory_box"/>
    <property type="match status" value="1"/>
</dbReference>
<dbReference type="PANTHER" id="PTHR44757">
    <property type="entry name" value="DIGUANYLATE CYCLASE DGCP"/>
    <property type="match status" value="1"/>
</dbReference>
<dbReference type="Gene3D" id="3.30.70.270">
    <property type="match status" value="1"/>
</dbReference>
<evidence type="ECO:0000313" key="6">
    <source>
        <dbReference type="EMBL" id="MBP2327751.1"/>
    </source>
</evidence>
<name>A0ABS4TTL6_9PSEU</name>
<dbReference type="NCBIfam" id="TIGR00254">
    <property type="entry name" value="GGDEF"/>
    <property type="match status" value="1"/>
</dbReference>
<dbReference type="SUPFAM" id="SSF141868">
    <property type="entry name" value="EAL domain-like"/>
    <property type="match status" value="1"/>
</dbReference>
<accession>A0ABS4TTL6</accession>
<organism evidence="6 7">
    <name type="scientific">Kibdelosporangium banguiense</name>
    <dbReference type="NCBI Taxonomy" id="1365924"/>
    <lineage>
        <taxon>Bacteria</taxon>
        <taxon>Bacillati</taxon>
        <taxon>Actinomycetota</taxon>
        <taxon>Actinomycetes</taxon>
        <taxon>Pseudonocardiales</taxon>
        <taxon>Pseudonocardiaceae</taxon>
        <taxon>Kibdelosporangium</taxon>
    </lineage>
</organism>
<dbReference type="InterPro" id="IPR001610">
    <property type="entry name" value="PAC"/>
</dbReference>
<comment type="caution">
    <text evidence="6">The sequence shown here is derived from an EMBL/GenBank/DDBJ whole genome shotgun (WGS) entry which is preliminary data.</text>
</comment>
<evidence type="ECO:0000313" key="7">
    <source>
        <dbReference type="Proteomes" id="UP001519332"/>
    </source>
</evidence>
<dbReference type="Proteomes" id="UP001519332">
    <property type="component" value="Unassembled WGS sequence"/>
</dbReference>
<dbReference type="InterPro" id="IPR035965">
    <property type="entry name" value="PAS-like_dom_sf"/>
</dbReference>
<reference evidence="6 7" key="1">
    <citation type="submission" date="2021-03" db="EMBL/GenBank/DDBJ databases">
        <title>Sequencing the genomes of 1000 actinobacteria strains.</title>
        <authorList>
            <person name="Klenk H.-P."/>
        </authorList>
    </citation>
    <scope>NUCLEOTIDE SEQUENCE [LARGE SCALE GENOMIC DNA]</scope>
    <source>
        <strain evidence="6 7">DSM 46670</strain>
    </source>
</reference>
<proteinExistence type="predicted"/>
<gene>
    <name evidence="6" type="ORF">JOF56_008136</name>
</gene>
<evidence type="ECO:0000259" key="2">
    <source>
        <dbReference type="PROSITE" id="PS50112"/>
    </source>
</evidence>
<keyword evidence="1" id="KW-0175">Coiled coil</keyword>
<protein>
    <submittedName>
        <fullName evidence="6">Diguanylate cyclase (GGDEF)-like protein/PAS domain S-box-containing protein</fullName>
    </submittedName>
</protein>
<dbReference type="PANTHER" id="PTHR44757:SF2">
    <property type="entry name" value="BIOFILM ARCHITECTURE MAINTENANCE PROTEIN MBAA"/>
    <property type="match status" value="1"/>
</dbReference>
<dbReference type="Gene3D" id="3.20.20.450">
    <property type="entry name" value="EAL domain"/>
    <property type="match status" value="1"/>
</dbReference>
<dbReference type="PROSITE" id="PS50887">
    <property type="entry name" value="GGDEF"/>
    <property type="match status" value="1"/>
</dbReference>
<evidence type="ECO:0000259" key="4">
    <source>
        <dbReference type="PROSITE" id="PS50883"/>
    </source>
</evidence>
<dbReference type="InterPro" id="IPR052155">
    <property type="entry name" value="Biofilm_reg_signaling"/>
</dbReference>
<feature type="domain" description="EAL" evidence="4">
    <location>
        <begin position="438"/>
        <end position="687"/>
    </location>
</feature>
<dbReference type="Pfam" id="PF00990">
    <property type="entry name" value="GGDEF"/>
    <property type="match status" value="1"/>
</dbReference>
<dbReference type="SMART" id="SM00052">
    <property type="entry name" value="EAL"/>
    <property type="match status" value="1"/>
</dbReference>
<sequence>MPQPRSQHTELAAAWRHAVLEASYIPRSPADLDVVLTELVGTLIDALTAPEFSTHAGTVAGAQLVTEGFVDPDALTATVQVLTDGLPTTEEERTHRTPMLLGALCAGYAEALRKHTLDQQEGVNQALLNSVVRAEKNLRATESRFQEVFVSSATGIAITDLNGMCLEANPALGETLGRRPQDLMGVSVTDMFRDDAVMRLYSRILEGAETPMQEQFRLRRANGEKVWVLLAVTLLRDDADEPAYFVTMVQDVTELRLLQDRLSHQLLYDALTGLPNRQCFHTKLESMLGSAAPGTSITLCCINLDGFAMVNNSLGHPAGDRLLQAVGHRLEHVVAGQNASVARISGDEFAVLIEDPATPVPLDDLVGAINRELSEPEYIDGRGIAVGASVGAIRRLAAAQSADELFRAADIALRKAKATGRRQWAGYHERDDLHATRLDQWAVELPGAWETGDLAVAYEPVIRLADRCLVGVRAVLRWTRPDTEPMGHDDCVRLAERTGLSVHLGPLILTEAMSGLPLLRPALEGSPLVRIQLTRNQSGDADLIRAVNQAITPDPSLLEVCLHTGAVLEDFGDAQDNLEVLHDIGVTVGLCEFNGGPRELDLLARTGVRSVTLAAQCAVTATPLLRAETARVISMIRDNGVDCSVVNVSDPTEATYWTNAGAITAQGGMFGPAVAASDLETLLGLRV</sequence>
<feature type="domain" description="PAC" evidence="3">
    <location>
        <begin position="212"/>
        <end position="264"/>
    </location>
</feature>
<dbReference type="InterPro" id="IPR029787">
    <property type="entry name" value="Nucleotide_cyclase"/>
</dbReference>
<dbReference type="Pfam" id="PF00563">
    <property type="entry name" value="EAL"/>
    <property type="match status" value="1"/>
</dbReference>
<dbReference type="InterPro" id="IPR000160">
    <property type="entry name" value="GGDEF_dom"/>
</dbReference>
<dbReference type="CDD" id="cd00130">
    <property type="entry name" value="PAS"/>
    <property type="match status" value="1"/>
</dbReference>
<evidence type="ECO:0000256" key="1">
    <source>
        <dbReference type="SAM" id="Coils"/>
    </source>
</evidence>
<dbReference type="SUPFAM" id="SSF55073">
    <property type="entry name" value="Nucleotide cyclase"/>
    <property type="match status" value="1"/>
</dbReference>
<dbReference type="InterPro" id="IPR001633">
    <property type="entry name" value="EAL_dom"/>
</dbReference>
<dbReference type="PROSITE" id="PS50112">
    <property type="entry name" value="PAS"/>
    <property type="match status" value="1"/>
</dbReference>